<dbReference type="EMBL" id="LBWB01000004">
    <property type="protein sequence ID" value="KKR01459.1"/>
    <property type="molecule type" value="Genomic_DNA"/>
</dbReference>
<feature type="transmembrane region" description="Helical" evidence="1">
    <location>
        <begin position="12"/>
        <end position="38"/>
    </location>
</feature>
<proteinExistence type="predicted"/>
<evidence type="ECO:0000313" key="3">
    <source>
        <dbReference type="Proteomes" id="UP000033881"/>
    </source>
</evidence>
<name>A0A0G0MBM0_9BACT</name>
<dbReference type="Gene3D" id="2.60.40.1120">
    <property type="entry name" value="Carboxypeptidase-like, regulatory domain"/>
    <property type="match status" value="1"/>
</dbReference>
<evidence type="ECO:0000313" key="2">
    <source>
        <dbReference type="EMBL" id="KKR01459.1"/>
    </source>
</evidence>
<protein>
    <recommendedName>
        <fullName evidence="4">Carboxypeptidase regulatory-like domain-containing protein</fullName>
    </recommendedName>
</protein>
<dbReference type="InterPro" id="IPR008969">
    <property type="entry name" value="CarboxyPept-like_regulatory"/>
</dbReference>
<accession>A0A0G0MBM0</accession>
<sequence length="441" mass="47663">MLPKNHPNQGQILLSILIAIAVFSILVNALFTLIAASFDLVSLNKTRITARHLAQEKMELIRNLAYEDVGTVGGIPDGIIEQEEIVRRNDLNYTVKTDISYVDDPFNGAGADTDYKRVRIEASWEGLAASRKNPIILISDVAIGTLVDVEGGGLVIQVFDASGDPVPQAEVTIVANGIDPPVNLTVLTNSDGRVVRPGATPCIECYQITVTKEDYSTDRTYSTGEVANPLKPHVSVFQDNVTQVSFAIDRETTLNITSRDSRENNFASLGNVTFRLRGNKIIGTDTLAQPVYKYDQILVSDASGNKSLTNMEWDVYQVLMPAVTSYDISGTSPVLPLNLSPGSSLDFTFSVTSHTDNSFFLTVKNPSQTLIASASAHLTGPGGFDQIKTTGESGNPDFGQVLFSLSQDTYNLTATAAGFLDYNSSFDISGYTKADVILTPE</sequence>
<organism evidence="2 3">
    <name type="scientific">Candidatus Woesebacteria bacterium GW2011_GWB1_39_12</name>
    <dbReference type="NCBI Taxonomy" id="1618574"/>
    <lineage>
        <taxon>Bacteria</taxon>
        <taxon>Candidatus Woeseibacteriota</taxon>
    </lineage>
</organism>
<gene>
    <name evidence="2" type="ORF">UT24_C0004G0022</name>
</gene>
<dbReference type="STRING" id="1618574.UT24_C0004G0022"/>
<keyword evidence="1" id="KW-0812">Transmembrane</keyword>
<keyword evidence="1" id="KW-0472">Membrane</keyword>
<dbReference type="SUPFAM" id="SSF49464">
    <property type="entry name" value="Carboxypeptidase regulatory domain-like"/>
    <property type="match status" value="1"/>
</dbReference>
<dbReference type="AlphaFoldDB" id="A0A0G0MBM0"/>
<keyword evidence="1" id="KW-1133">Transmembrane helix</keyword>
<reference evidence="2 3" key="1">
    <citation type="journal article" date="2015" name="Nature">
        <title>rRNA introns, odd ribosomes, and small enigmatic genomes across a large radiation of phyla.</title>
        <authorList>
            <person name="Brown C.T."/>
            <person name="Hug L.A."/>
            <person name="Thomas B.C."/>
            <person name="Sharon I."/>
            <person name="Castelle C.J."/>
            <person name="Singh A."/>
            <person name="Wilkins M.J."/>
            <person name="Williams K.H."/>
            <person name="Banfield J.F."/>
        </authorList>
    </citation>
    <scope>NUCLEOTIDE SEQUENCE [LARGE SCALE GENOMIC DNA]</scope>
</reference>
<dbReference type="Proteomes" id="UP000033881">
    <property type="component" value="Unassembled WGS sequence"/>
</dbReference>
<comment type="caution">
    <text evidence="2">The sequence shown here is derived from an EMBL/GenBank/DDBJ whole genome shotgun (WGS) entry which is preliminary data.</text>
</comment>
<evidence type="ECO:0008006" key="4">
    <source>
        <dbReference type="Google" id="ProtNLM"/>
    </source>
</evidence>
<evidence type="ECO:0000256" key="1">
    <source>
        <dbReference type="SAM" id="Phobius"/>
    </source>
</evidence>